<dbReference type="PROSITE" id="PS50267">
    <property type="entry name" value="NA_NEUROTRAN_SYMP_3"/>
    <property type="match status" value="1"/>
</dbReference>
<name>A0A8C4QWG1_EPTBU</name>
<feature type="transmembrane region" description="Helical" evidence="10">
    <location>
        <begin position="534"/>
        <end position="553"/>
    </location>
</feature>
<keyword evidence="7" id="KW-1015">Disulfide bond</keyword>
<feature type="transmembrane region" description="Helical" evidence="10">
    <location>
        <begin position="80"/>
        <end position="98"/>
    </location>
</feature>
<dbReference type="SUPFAM" id="SSF161070">
    <property type="entry name" value="SNF-like"/>
    <property type="match status" value="1"/>
</dbReference>
<dbReference type="PROSITE" id="PS00610">
    <property type="entry name" value="NA_NEUROTRAN_SYMP_1"/>
    <property type="match status" value="1"/>
</dbReference>
<dbReference type="PANTHER" id="PTHR11616:SF325">
    <property type="entry name" value="TRANSPORTER"/>
    <property type="match status" value="1"/>
</dbReference>
<keyword evidence="3 8" id="KW-0812">Transmembrane</keyword>
<evidence type="ECO:0000256" key="3">
    <source>
        <dbReference type="ARBA" id="ARBA00022692"/>
    </source>
</evidence>
<feature type="binding site" evidence="6">
    <location>
        <position position="89"/>
    </location>
    <ligand>
        <name>Na(+)</name>
        <dbReference type="ChEBI" id="CHEBI:29101"/>
        <label>1</label>
    </ligand>
</feature>
<evidence type="ECO:0000256" key="1">
    <source>
        <dbReference type="ARBA" id="ARBA00004141"/>
    </source>
</evidence>
<evidence type="ECO:0000256" key="10">
    <source>
        <dbReference type="SAM" id="Phobius"/>
    </source>
</evidence>
<dbReference type="InterPro" id="IPR000175">
    <property type="entry name" value="Na/ntran_symport"/>
</dbReference>
<feature type="binding site" evidence="6">
    <location>
        <position position="86"/>
    </location>
    <ligand>
        <name>Na(+)</name>
        <dbReference type="ChEBI" id="CHEBI:29101"/>
        <label>1</label>
    </ligand>
</feature>
<feature type="binding site" evidence="6">
    <location>
        <position position="429"/>
    </location>
    <ligand>
        <name>Na(+)</name>
        <dbReference type="ChEBI" id="CHEBI:29101"/>
        <label>1</label>
    </ligand>
</feature>
<keyword evidence="4 10" id="KW-1133">Transmembrane helix</keyword>
<evidence type="ECO:0000256" key="6">
    <source>
        <dbReference type="PIRSR" id="PIRSR600175-1"/>
    </source>
</evidence>
<feature type="disulfide bond" evidence="7">
    <location>
        <begin position="191"/>
        <end position="200"/>
    </location>
</feature>
<dbReference type="GeneTree" id="ENSGT00940000155869"/>
<feature type="transmembrane region" description="Helical" evidence="10">
    <location>
        <begin position="399"/>
        <end position="426"/>
    </location>
</feature>
<evidence type="ECO:0000256" key="8">
    <source>
        <dbReference type="RuleBase" id="RU003732"/>
    </source>
</evidence>
<feature type="transmembrane region" description="Helical" evidence="10">
    <location>
        <begin position="573"/>
        <end position="594"/>
    </location>
</feature>
<dbReference type="CDD" id="cd11496">
    <property type="entry name" value="SLC6sbd-TauT-like"/>
    <property type="match status" value="1"/>
</dbReference>
<dbReference type="GO" id="GO:0046872">
    <property type="term" value="F:metal ion binding"/>
    <property type="evidence" value="ECO:0007669"/>
    <property type="project" value="UniProtKB-KW"/>
</dbReference>
<dbReference type="Proteomes" id="UP000694388">
    <property type="component" value="Unplaced"/>
</dbReference>
<keyword evidence="2 8" id="KW-0813">Transport</keyword>
<evidence type="ECO:0000256" key="9">
    <source>
        <dbReference type="SAM" id="MobiDB-lite"/>
    </source>
</evidence>
<feature type="compositionally biased region" description="Gly residues" evidence="9">
    <location>
        <begin position="25"/>
        <end position="36"/>
    </location>
</feature>
<evidence type="ECO:0000256" key="7">
    <source>
        <dbReference type="PIRSR" id="PIRSR600175-2"/>
    </source>
</evidence>
<reference evidence="11" key="2">
    <citation type="submission" date="2025-09" db="UniProtKB">
        <authorList>
            <consortium name="Ensembl"/>
        </authorList>
    </citation>
    <scope>IDENTIFICATION</scope>
</reference>
<feature type="transmembrane region" description="Helical" evidence="10">
    <location>
        <begin position="278"/>
        <end position="301"/>
    </location>
</feature>
<reference evidence="11" key="1">
    <citation type="submission" date="2025-08" db="UniProtKB">
        <authorList>
            <consortium name="Ensembl"/>
        </authorList>
    </citation>
    <scope>IDENTIFICATION</scope>
</reference>
<evidence type="ECO:0000313" key="12">
    <source>
        <dbReference type="Proteomes" id="UP000694388"/>
    </source>
</evidence>
<keyword evidence="6" id="KW-0479">Metal-binding</keyword>
<feature type="transmembrane region" description="Helical" evidence="10">
    <location>
        <begin position="321"/>
        <end position="342"/>
    </location>
</feature>
<comment type="subcellular location">
    <subcellularLocation>
        <location evidence="1">Membrane</location>
        <topology evidence="1">Multi-pass membrane protein</topology>
    </subcellularLocation>
</comment>
<feature type="binding site" evidence="6">
    <location>
        <position position="88"/>
    </location>
    <ligand>
        <name>Na(+)</name>
        <dbReference type="ChEBI" id="CHEBI:29101"/>
        <label>1</label>
    </ligand>
</feature>
<feature type="binding site" evidence="6">
    <location>
        <position position="328"/>
    </location>
    <ligand>
        <name>Na(+)</name>
        <dbReference type="ChEBI" id="CHEBI:29101"/>
        <label>1</label>
    </ligand>
</feature>
<feature type="binding site" evidence="6">
    <location>
        <position position="93"/>
    </location>
    <ligand>
        <name>Na(+)</name>
        <dbReference type="ChEBI" id="CHEBI:29101"/>
        <label>1</label>
    </ligand>
</feature>
<organism evidence="11 12">
    <name type="scientific">Eptatretus burgeri</name>
    <name type="common">Inshore hagfish</name>
    <dbReference type="NCBI Taxonomy" id="7764"/>
    <lineage>
        <taxon>Eukaryota</taxon>
        <taxon>Metazoa</taxon>
        <taxon>Chordata</taxon>
        <taxon>Craniata</taxon>
        <taxon>Vertebrata</taxon>
        <taxon>Cyclostomata</taxon>
        <taxon>Myxini</taxon>
        <taxon>Myxiniformes</taxon>
        <taxon>Myxinidae</taxon>
        <taxon>Eptatretinae</taxon>
        <taxon>Eptatretus</taxon>
    </lineage>
</organism>
<feature type="transmembrane region" description="Helical" evidence="10">
    <location>
        <begin position="245"/>
        <end position="266"/>
    </location>
</feature>
<dbReference type="AlphaFoldDB" id="A0A8C4QWG1"/>
<keyword evidence="8" id="KW-0769">Symport</keyword>
<keyword evidence="12" id="KW-1185">Reference proteome</keyword>
<dbReference type="Pfam" id="PF00209">
    <property type="entry name" value="SNF"/>
    <property type="match status" value="1"/>
</dbReference>
<feature type="compositionally biased region" description="Acidic residues" evidence="9">
    <location>
        <begin position="42"/>
        <end position="54"/>
    </location>
</feature>
<feature type="binding site" evidence="6">
    <location>
        <position position="426"/>
    </location>
    <ligand>
        <name>Na(+)</name>
        <dbReference type="ChEBI" id="CHEBI:29101"/>
        <label>1</label>
    </ligand>
</feature>
<evidence type="ECO:0000256" key="2">
    <source>
        <dbReference type="ARBA" id="ARBA00022448"/>
    </source>
</evidence>
<dbReference type="OMA" id="CVEIFRQ"/>
<protein>
    <recommendedName>
        <fullName evidence="8">Transporter</fullName>
    </recommendedName>
</protein>
<evidence type="ECO:0000313" key="11">
    <source>
        <dbReference type="Ensembl" id="ENSEBUP00000021355.1"/>
    </source>
</evidence>
<dbReference type="GO" id="GO:0005332">
    <property type="term" value="F:gamma-aminobutyric acid:sodium:chloride symporter activity"/>
    <property type="evidence" value="ECO:0007669"/>
    <property type="project" value="TreeGrafter"/>
</dbReference>
<feature type="region of interest" description="Disordered" evidence="9">
    <location>
        <begin position="20"/>
        <end position="54"/>
    </location>
</feature>
<proteinExistence type="inferred from homology"/>
<keyword evidence="5 10" id="KW-0472">Membrane</keyword>
<accession>A0A8C4QWG1</accession>
<sequence length="644" mass="72431">MVALTDQVVRPCEQCLSEDCESAESGGGRAQGGDDNGCGFREEEEEEEEEEEDDEEVVVVVNGQVAPCEVRQTWSRQMDFILSCVGLAVGLGNVWRFPYLCYKNGGGVFLIPYVIIAFIGGIPIFFLEIALGQFMKQGSIGVWRIAPLFQGLGVSSMVIIFFCNTYYIMVLAWGLYYLVHCFASTLPWSTCSNSWNTGACSERLGPGRCSLPFNDTAQVSPIVEFWEIKVLRITSGLDNMGKLNWHLLLCLAVIWILVYFCVWKGVKSTGKVVYFTATFPYVVLLILFVRGITLPGAYHGIMYYLQPDWSKLAEPQVWIDAGTQIFFSYTIGLGVLSALGSYNHFHNNCYRDAFMLSLVNSGTSFFAGFVVFSTLGFMANEQGIDISKVAESVRPGLAFIAYPKAVSMMPVAPVWAALFFVMLLLLGLDSQFVGVEGFVTGVSDLFASQLHGSYRREAFVAICCLISFLIAISMVMEGGMYVFQLFDHYSASGMTLLWQACWECIVVAWVYGGDRFMDDVAHMIGYKPFPWMKWCWAFITPCVCMGIFVFNLVHYKRLMYNKTYLYPVWGDAIGWAMALASMSCIPGVAIFRLVRAKGSLREVGFFYNYFLVMLENYIFFTTLVPIDHNSNYQAVLFCYIRFKF</sequence>
<dbReference type="InterPro" id="IPR037272">
    <property type="entry name" value="SNS_sf"/>
</dbReference>
<comment type="similarity">
    <text evidence="8">Belongs to the sodium:neurotransmitter symporter (SNF) (TC 2.A.22) family.</text>
</comment>
<feature type="transmembrane region" description="Helical" evidence="10">
    <location>
        <begin position="110"/>
        <end position="131"/>
    </location>
</feature>
<evidence type="ECO:0000256" key="5">
    <source>
        <dbReference type="ARBA" id="ARBA00023136"/>
    </source>
</evidence>
<feature type="transmembrane region" description="Helical" evidence="10">
    <location>
        <begin position="496"/>
        <end position="513"/>
    </location>
</feature>
<feature type="binding site" evidence="6">
    <location>
        <position position="360"/>
    </location>
    <ligand>
        <name>Na(+)</name>
        <dbReference type="ChEBI" id="CHEBI:29101"/>
        <label>1</label>
    </ligand>
</feature>
<dbReference type="GO" id="GO:0005886">
    <property type="term" value="C:plasma membrane"/>
    <property type="evidence" value="ECO:0007669"/>
    <property type="project" value="TreeGrafter"/>
</dbReference>
<dbReference type="Ensembl" id="ENSEBUT00000021931.1">
    <property type="protein sequence ID" value="ENSEBUP00000021355.1"/>
    <property type="gene ID" value="ENSEBUG00000013172.1"/>
</dbReference>
<feature type="transmembrane region" description="Helical" evidence="10">
    <location>
        <begin position="354"/>
        <end position="379"/>
    </location>
</feature>
<feature type="binding site" evidence="6">
    <location>
        <position position="430"/>
    </location>
    <ligand>
        <name>Na(+)</name>
        <dbReference type="ChEBI" id="CHEBI:29101"/>
        <label>1</label>
    </ligand>
</feature>
<evidence type="ECO:0000256" key="4">
    <source>
        <dbReference type="ARBA" id="ARBA00022989"/>
    </source>
</evidence>
<keyword evidence="6" id="KW-0915">Sodium</keyword>
<dbReference type="PRINTS" id="PR00176">
    <property type="entry name" value="NANEUSMPORT"/>
</dbReference>
<feature type="transmembrane region" description="Helical" evidence="10">
    <location>
        <begin position="606"/>
        <end position="626"/>
    </location>
</feature>
<feature type="transmembrane region" description="Helical" evidence="10">
    <location>
        <begin position="152"/>
        <end position="179"/>
    </location>
</feature>
<feature type="transmembrane region" description="Helical" evidence="10">
    <location>
        <begin position="458"/>
        <end position="476"/>
    </location>
</feature>
<dbReference type="PANTHER" id="PTHR11616">
    <property type="entry name" value="SODIUM/CHLORIDE DEPENDENT TRANSPORTER"/>
    <property type="match status" value="1"/>
</dbReference>